<accession>A0A183SBD0</accession>
<organism evidence="3">
    <name type="scientific">Schistocephalus solidus</name>
    <name type="common">Tapeworm</name>
    <dbReference type="NCBI Taxonomy" id="70667"/>
    <lineage>
        <taxon>Eukaryota</taxon>
        <taxon>Metazoa</taxon>
        <taxon>Spiralia</taxon>
        <taxon>Lophotrochozoa</taxon>
        <taxon>Platyhelminthes</taxon>
        <taxon>Cestoda</taxon>
        <taxon>Eucestoda</taxon>
        <taxon>Diphyllobothriidea</taxon>
        <taxon>Diphyllobothriidae</taxon>
        <taxon>Schistocephalus</taxon>
    </lineage>
</organism>
<proteinExistence type="predicted"/>
<reference evidence="1 2" key="2">
    <citation type="submission" date="2018-11" db="EMBL/GenBank/DDBJ databases">
        <authorList>
            <consortium name="Pathogen Informatics"/>
        </authorList>
    </citation>
    <scope>NUCLEOTIDE SEQUENCE [LARGE SCALE GENOMIC DNA]</scope>
    <source>
        <strain evidence="1 2">NST_G2</strain>
    </source>
</reference>
<keyword evidence="2" id="KW-1185">Reference proteome</keyword>
<protein>
    <submittedName>
        <fullName evidence="1 3">Uncharacterized protein</fullName>
    </submittedName>
</protein>
<dbReference type="WBParaSite" id="SSLN_0000158501-mRNA-1">
    <property type="protein sequence ID" value="SSLN_0000158501-mRNA-1"/>
    <property type="gene ID" value="SSLN_0000158501"/>
</dbReference>
<dbReference type="EMBL" id="UYSU01003622">
    <property type="protein sequence ID" value="VDL87913.1"/>
    <property type="molecule type" value="Genomic_DNA"/>
</dbReference>
<sequence length="139" mass="15557">MVAVRCQSYPASLFSQRRHSNSLTALLLRLFSPAKELASAPDPTAKQASSSCLKGFWHWMLIRRPARLPVCTVAFNAKEHILAHLDQTSAKRLGDFVEEFKDIFDWDGKSAGRTNVTEHCIDTGDARPIRVPPRRLPTG</sequence>
<dbReference type="AlphaFoldDB" id="A0A183SBD0"/>
<evidence type="ECO:0000313" key="1">
    <source>
        <dbReference type="EMBL" id="VDL87913.1"/>
    </source>
</evidence>
<dbReference type="OrthoDB" id="6157736at2759"/>
<evidence type="ECO:0000313" key="2">
    <source>
        <dbReference type="Proteomes" id="UP000275846"/>
    </source>
</evidence>
<evidence type="ECO:0000313" key="3">
    <source>
        <dbReference type="WBParaSite" id="SSLN_0000158501-mRNA-1"/>
    </source>
</evidence>
<gene>
    <name evidence="1" type="ORF">SSLN_LOCUS1528</name>
</gene>
<reference evidence="3" key="1">
    <citation type="submission" date="2016-06" db="UniProtKB">
        <authorList>
            <consortium name="WormBaseParasite"/>
        </authorList>
    </citation>
    <scope>IDENTIFICATION</scope>
</reference>
<dbReference type="Proteomes" id="UP000275846">
    <property type="component" value="Unassembled WGS sequence"/>
</dbReference>
<name>A0A183SBD0_SCHSO</name>